<dbReference type="PIRSF" id="PIRSF016481">
    <property type="entry name" value="Pilus_assembly_PilP"/>
    <property type="match status" value="1"/>
</dbReference>
<keyword evidence="2" id="KW-1185">Reference proteome</keyword>
<dbReference type="Proteomes" id="UP000030302">
    <property type="component" value="Chromosome"/>
</dbReference>
<sequence>MTFFRIGRLTRVTFFVVFISTLSGCGDSGVQELKDWMADVKSHTKVGIPKLTEPKKFIPFVYAGATSVDPYSPNKLLVAFAKLQGKSNGLKPNMDRRRETLENYPLDTIKMVGTLQKVGLSYALLQVDKTVFQAKVGNYMGQNFGMVTAITESEVVLKEIVQDASGEWVEREAKLALQESTK</sequence>
<protein>
    <submittedName>
        <fullName evidence="1">Type IV pilus biogenesis protein PilP</fullName>
    </submittedName>
</protein>
<gene>
    <name evidence="1" type="primary">pilP</name>
    <name evidence="1" type="ORF">LT85_0448</name>
</gene>
<dbReference type="Pfam" id="PF04351">
    <property type="entry name" value="PilP"/>
    <property type="match status" value="1"/>
</dbReference>
<dbReference type="RefSeq" id="WP_052134563.1">
    <property type="nucleotide sequence ID" value="NZ_CP009962.1"/>
</dbReference>
<dbReference type="KEGG" id="care:LT85_0448"/>
<name>A0A0A1F4G1_9BURK</name>
<dbReference type="InterPro" id="IPR007446">
    <property type="entry name" value="PilP"/>
</dbReference>
<proteinExistence type="predicted"/>
<evidence type="ECO:0000313" key="2">
    <source>
        <dbReference type="Proteomes" id="UP000030302"/>
    </source>
</evidence>
<dbReference type="OrthoDB" id="5296580at2"/>
<dbReference type="Gene3D" id="2.30.30.830">
    <property type="match status" value="1"/>
</dbReference>
<dbReference type="PROSITE" id="PS51257">
    <property type="entry name" value="PROKAR_LIPOPROTEIN"/>
    <property type="match status" value="1"/>
</dbReference>
<reference evidence="2" key="1">
    <citation type="journal article" date="2014" name="Soil Biol. Biochem.">
        <title>Structure and function of bacterial communities in ageing soils: Insights from the Mendocino ecological staircase.</title>
        <authorList>
            <person name="Uroz S."/>
            <person name="Tech J.J."/>
            <person name="Sawaya N.A."/>
            <person name="Frey-Klett P."/>
            <person name="Leveau J.H.J."/>
        </authorList>
    </citation>
    <scope>NUCLEOTIDE SEQUENCE [LARGE SCALE GENOMIC DNA]</scope>
    <source>
        <strain evidence="2">Cal35</strain>
    </source>
</reference>
<accession>A0A0A1F4G1</accession>
<dbReference type="AlphaFoldDB" id="A0A0A1F4G1"/>
<dbReference type="HOGENOM" id="CLU_109321_1_0_4"/>
<dbReference type="STRING" id="279058.LT85_0448"/>
<dbReference type="EMBL" id="CP009962">
    <property type="protein sequence ID" value="AIY39608.1"/>
    <property type="molecule type" value="Genomic_DNA"/>
</dbReference>
<organism evidence="1 2">
    <name type="scientific">Collimonas arenae</name>
    <dbReference type="NCBI Taxonomy" id="279058"/>
    <lineage>
        <taxon>Bacteria</taxon>
        <taxon>Pseudomonadati</taxon>
        <taxon>Pseudomonadota</taxon>
        <taxon>Betaproteobacteria</taxon>
        <taxon>Burkholderiales</taxon>
        <taxon>Oxalobacteraceae</taxon>
        <taxon>Collimonas</taxon>
    </lineage>
</organism>
<evidence type="ECO:0000313" key="1">
    <source>
        <dbReference type="EMBL" id="AIY39608.1"/>
    </source>
</evidence>